<gene>
    <name evidence="2" type="ORF">KYD98_11820</name>
</gene>
<organism evidence="2 3">
    <name type="scientific">Clostridium weizhouense</name>
    <dbReference type="NCBI Taxonomy" id="2859781"/>
    <lineage>
        <taxon>Bacteria</taxon>
        <taxon>Bacillati</taxon>
        <taxon>Bacillota</taxon>
        <taxon>Clostridia</taxon>
        <taxon>Eubacteriales</taxon>
        <taxon>Clostridiaceae</taxon>
        <taxon>Clostridium</taxon>
    </lineage>
</organism>
<evidence type="ECO:0000256" key="1">
    <source>
        <dbReference type="SAM" id="Phobius"/>
    </source>
</evidence>
<proteinExistence type="predicted"/>
<dbReference type="RefSeq" id="WP_219780243.1">
    <property type="nucleotide sequence ID" value="NZ_JAHXPT010000009.1"/>
</dbReference>
<accession>A0ABS7AQ38</accession>
<dbReference type="Proteomes" id="UP001519921">
    <property type="component" value="Unassembled WGS sequence"/>
</dbReference>
<keyword evidence="1" id="KW-0472">Membrane</keyword>
<comment type="caution">
    <text evidence="2">The sequence shown here is derived from an EMBL/GenBank/DDBJ whole genome shotgun (WGS) entry which is preliminary data.</text>
</comment>
<feature type="transmembrane region" description="Helical" evidence="1">
    <location>
        <begin position="64"/>
        <end position="84"/>
    </location>
</feature>
<keyword evidence="1" id="KW-1133">Transmembrane helix</keyword>
<dbReference type="EMBL" id="JAHXPT010000009">
    <property type="protein sequence ID" value="MBW6410781.1"/>
    <property type="molecule type" value="Genomic_DNA"/>
</dbReference>
<reference evidence="2 3" key="1">
    <citation type="submission" date="2021-07" db="EMBL/GenBank/DDBJ databases">
        <title>Clostridium weizhouense sp. nov., an anaerobic bacterium isolated from activated sludge of Petroleum wastewater.</title>
        <authorList>
            <person name="Li Q."/>
        </authorList>
    </citation>
    <scope>NUCLEOTIDE SEQUENCE [LARGE SCALE GENOMIC DNA]</scope>
    <source>
        <strain evidence="2 3">YB-6</strain>
    </source>
</reference>
<protein>
    <submittedName>
        <fullName evidence="2">YcxB family protein</fullName>
    </submittedName>
</protein>
<feature type="transmembrane region" description="Helical" evidence="1">
    <location>
        <begin position="37"/>
        <end position="58"/>
    </location>
</feature>
<evidence type="ECO:0000313" key="2">
    <source>
        <dbReference type="EMBL" id="MBW6410781.1"/>
    </source>
</evidence>
<evidence type="ECO:0000313" key="3">
    <source>
        <dbReference type="Proteomes" id="UP001519921"/>
    </source>
</evidence>
<name>A0ABS7AQ38_9CLOT</name>
<keyword evidence="1" id="KW-0812">Transmembrane</keyword>
<sequence>MVEVKYKNTVEQWVEFNIYKVNNSIENEKSVKIRRTLALGIGLLIGVLYCILALQDYIKGNSPIFSIILGIIFAGLGIFGYYHLPAYWDRRAKKLLKESFEKNERELGRNITVTLENEKLMIYKNKSKKEILLDSVVNVIISAEFLGIILSNDRDIIIPLQAFTSQEDRVKFEKFIKKCCENNKREKELMKENIIKEKEVVEN</sequence>
<keyword evidence="3" id="KW-1185">Reference proteome</keyword>